<evidence type="ECO:0000313" key="10">
    <source>
        <dbReference type="EMBL" id="ASB90229.1"/>
    </source>
</evidence>
<feature type="chain" id="PRO_5047479655" evidence="8">
    <location>
        <begin position="20"/>
        <end position="325"/>
    </location>
</feature>
<dbReference type="PROSITE" id="PS50983">
    <property type="entry name" value="FE_B12_PBP"/>
    <property type="match status" value="1"/>
</dbReference>
<reference evidence="10 11" key="1">
    <citation type="submission" date="2017-06" db="EMBL/GenBank/DDBJ databases">
        <title>Genome sequence of Bacillus sonorensis strain SRCM101395.</title>
        <authorList>
            <person name="Cho S.H."/>
        </authorList>
    </citation>
    <scope>NUCLEOTIDE SEQUENCE [LARGE SCALE GENOMIC DNA]</scope>
    <source>
        <strain evidence="10 11">SRCM101395</strain>
    </source>
</reference>
<comment type="subcellular location">
    <subcellularLocation>
        <location evidence="1">Cell membrane</location>
        <topology evidence="1">Lipid-anchor</topology>
    </subcellularLocation>
</comment>
<dbReference type="SUPFAM" id="SSF53807">
    <property type="entry name" value="Helical backbone' metal receptor"/>
    <property type="match status" value="1"/>
</dbReference>
<feature type="domain" description="Fe/B12 periplasmic-binding" evidence="9">
    <location>
        <begin position="53"/>
        <end position="322"/>
    </location>
</feature>
<evidence type="ECO:0000256" key="2">
    <source>
        <dbReference type="ARBA" id="ARBA00008814"/>
    </source>
</evidence>
<evidence type="ECO:0000313" key="11">
    <source>
        <dbReference type="Proteomes" id="UP000196877"/>
    </source>
</evidence>
<dbReference type="PANTHER" id="PTHR30532:SF29">
    <property type="entry name" value="FE(3+) DICITRATE-BINDING PERIPLASMIC PROTEIN"/>
    <property type="match status" value="1"/>
</dbReference>
<gene>
    <name evidence="10" type="ORF">S101395_03723</name>
</gene>
<dbReference type="CDD" id="cd01146">
    <property type="entry name" value="FhuD"/>
    <property type="match status" value="1"/>
</dbReference>
<organism evidence="10 11">
    <name type="scientific">Bacillus sonorensis</name>
    <dbReference type="NCBI Taxonomy" id="119858"/>
    <lineage>
        <taxon>Bacteria</taxon>
        <taxon>Bacillati</taxon>
        <taxon>Bacillota</taxon>
        <taxon>Bacilli</taxon>
        <taxon>Bacillales</taxon>
        <taxon>Bacillaceae</taxon>
        <taxon>Bacillus</taxon>
    </lineage>
</organism>
<keyword evidence="4 8" id="KW-0732">Signal</keyword>
<dbReference type="Gene3D" id="3.40.50.1980">
    <property type="entry name" value="Nitrogenase molybdenum iron protein domain"/>
    <property type="match status" value="2"/>
</dbReference>
<dbReference type="Pfam" id="PF01497">
    <property type="entry name" value="Peripla_BP_2"/>
    <property type="match status" value="1"/>
</dbReference>
<evidence type="ECO:0000256" key="1">
    <source>
        <dbReference type="ARBA" id="ARBA00004193"/>
    </source>
</evidence>
<keyword evidence="3" id="KW-0813">Transport</keyword>
<evidence type="ECO:0000256" key="8">
    <source>
        <dbReference type="SAM" id="SignalP"/>
    </source>
</evidence>
<dbReference type="PROSITE" id="PS51257">
    <property type="entry name" value="PROKAR_LIPOPROTEIN"/>
    <property type="match status" value="1"/>
</dbReference>
<dbReference type="GeneID" id="92852330"/>
<name>A0ABN5AM46_9BACI</name>
<accession>A0ABN5AM46</accession>
<keyword evidence="5" id="KW-0564">Palmitate</keyword>
<evidence type="ECO:0000256" key="7">
    <source>
        <dbReference type="SAM" id="Coils"/>
    </source>
</evidence>
<evidence type="ECO:0000256" key="4">
    <source>
        <dbReference type="ARBA" id="ARBA00022729"/>
    </source>
</evidence>
<feature type="coiled-coil region" evidence="7">
    <location>
        <begin position="164"/>
        <end position="191"/>
    </location>
</feature>
<dbReference type="EMBL" id="CP021920">
    <property type="protein sequence ID" value="ASB90229.1"/>
    <property type="molecule type" value="Genomic_DNA"/>
</dbReference>
<dbReference type="InterPro" id="IPR051313">
    <property type="entry name" value="Bact_iron-sidero_bind"/>
</dbReference>
<dbReference type="PANTHER" id="PTHR30532">
    <property type="entry name" value="IRON III DICITRATE-BINDING PERIPLASMIC PROTEIN"/>
    <property type="match status" value="1"/>
</dbReference>
<proteinExistence type="inferred from homology"/>
<dbReference type="Proteomes" id="UP000196877">
    <property type="component" value="Chromosome"/>
</dbReference>
<evidence type="ECO:0000256" key="5">
    <source>
        <dbReference type="ARBA" id="ARBA00023139"/>
    </source>
</evidence>
<keyword evidence="6 10" id="KW-0449">Lipoprotein</keyword>
<evidence type="ECO:0000256" key="3">
    <source>
        <dbReference type="ARBA" id="ARBA00022448"/>
    </source>
</evidence>
<evidence type="ECO:0000256" key="6">
    <source>
        <dbReference type="ARBA" id="ARBA00023288"/>
    </source>
</evidence>
<feature type="signal peptide" evidence="8">
    <location>
        <begin position="1"/>
        <end position="19"/>
    </location>
</feature>
<comment type="similarity">
    <text evidence="2">Belongs to the bacterial solute-binding protein 8 family.</text>
</comment>
<protein>
    <submittedName>
        <fullName evidence="10">ABC transporter substrate-binding lipoprotein YhfQ</fullName>
    </submittedName>
</protein>
<sequence length="325" mass="35824">MKLRYVMILSFILMISALAACSGTGGSAGGSAQNPVAVKHDLGETKVPRHPKKVVVLELGFIDALLDVGIKPVGVADDGKPKFINEKVREEIKGYTSLGTRAQPSFEKIAALKPDLIIADSSRHSGVYDKLSKIAPTIALKNLNADYQDTMDASLTIAKAVGKESEMEKKLTEHKEKLNQLKEKLPDQKQSILLLGNTNDAITVRDENFFTSQLLTKIGYTYGVGDSQKNDAENGESVNIKMTVEQLLEKDPDIIILMTGEKDKVDQNGKRPIEKDPLWNKLSAVKHHKVYEVDRFAWSLRRSIDGANAVIDQINKDILKTGKTE</sequence>
<keyword evidence="11" id="KW-1185">Reference proteome</keyword>
<keyword evidence="7" id="KW-0175">Coiled coil</keyword>
<dbReference type="RefSeq" id="WP_006636717.1">
    <property type="nucleotide sequence ID" value="NZ_BORD01000002.1"/>
</dbReference>
<dbReference type="InterPro" id="IPR002491">
    <property type="entry name" value="ABC_transptr_periplasmic_BD"/>
</dbReference>
<evidence type="ECO:0000259" key="9">
    <source>
        <dbReference type="PROSITE" id="PS50983"/>
    </source>
</evidence>